<dbReference type="CDD" id="cd13597">
    <property type="entry name" value="PBP2_lipoprotein_Tp32"/>
    <property type="match status" value="1"/>
</dbReference>
<protein>
    <recommendedName>
        <fullName evidence="6">Lipoprotein</fullName>
    </recommendedName>
</protein>
<evidence type="ECO:0000256" key="8">
    <source>
        <dbReference type="SAM" id="SignalP"/>
    </source>
</evidence>
<comment type="similarity">
    <text evidence="6">Belongs to the nlpA lipoprotein family.</text>
</comment>
<dbReference type="PIRSF" id="PIRSF002854">
    <property type="entry name" value="MetQ"/>
    <property type="match status" value="1"/>
</dbReference>
<dbReference type="PROSITE" id="PS51257">
    <property type="entry name" value="PROKAR_LIPOPROTEIN"/>
    <property type="match status" value="1"/>
</dbReference>
<dbReference type="OrthoDB" id="9812878at2"/>
<dbReference type="GO" id="GO:0016020">
    <property type="term" value="C:membrane"/>
    <property type="evidence" value="ECO:0007669"/>
    <property type="project" value="UniProtKB-SubCell"/>
</dbReference>
<dbReference type="PANTHER" id="PTHR30429:SF0">
    <property type="entry name" value="METHIONINE-BINDING LIPOPROTEIN METQ"/>
    <property type="match status" value="1"/>
</dbReference>
<evidence type="ECO:0000313" key="10">
    <source>
        <dbReference type="Proteomes" id="UP000287502"/>
    </source>
</evidence>
<dbReference type="Pfam" id="PF03180">
    <property type="entry name" value="Lipoprotein_9"/>
    <property type="match status" value="1"/>
</dbReference>
<dbReference type="EMBL" id="CP035108">
    <property type="protein sequence ID" value="QAR33483.1"/>
    <property type="molecule type" value="Genomic_DNA"/>
</dbReference>
<dbReference type="Gene3D" id="3.40.190.10">
    <property type="entry name" value="Periplasmic binding protein-like II"/>
    <property type="match status" value="2"/>
</dbReference>
<name>A0A410JZC0_9BACT</name>
<dbReference type="Proteomes" id="UP000287502">
    <property type="component" value="Chromosome"/>
</dbReference>
<dbReference type="PANTHER" id="PTHR30429">
    <property type="entry name" value="D-METHIONINE-BINDING LIPOPROTEIN METQ"/>
    <property type="match status" value="1"/>
</dbReference>
<dbReference type="InterPro" id="IPR004872">
    <property type="entry name" value="Lipoprotein_NlpA"/>
</dbReference>
<evidence type="ECO:0000313" key="9">
    <source>
        <dbReference type="EMBL" id="QAR33483.1"/>
    </source>
</evidence>
<dbReference type="AlphaFoldDB" id="A0A410JZC0"/>
<dbReference type="SUPFAM" id="SSF53850">
    <property type="entry name" value="Periplasmic binding protein-like II"/>
    <property type="match status" value="1"/>
</dbReference>
<dbReference type="KEGG" id="gtl:EP073_08730"/>
<evidence type="ECO:0000256" key="6">
    <source>
        <dbReference type="PIRNR" id="PIRNR002854"/>
    </source>
</evidence>
<organism evidence="9 10">
    <name type="scientific">Geovibrio thiophilus</name>
    <dbReference type="NCBI Taxonomy" id="139438"/>
    <lineage>
        <taxon>Bacteria</taxon>
        <taxon>Pseudomonadati</taxon>
        <taxon>Deferribacterota</taxon>
        <taxon>Deferribacteres</taxon>
        <taxon>Deferribacterales</taxon>
        <taxon>Geovibrionaceae</taxon>
        <taxon>Geovibrio</taxon>
    </lineage>
</organism>
<feature type="chain" id="PRO_5019585393" description="Lipoprotein" evidence="8">
    <location>
        <begin position="25"/>
        <end position="289"/>
    </location>
</feature>
<accession>A0A410JZC0</accession>
<keyword evidence="3" id="KW-0472">Membrane</keyword>
<feature type="signal peptide" evidence="8">
    <location>
        <begin position="1"/>
        <end position="24"/>
    </location>
</feature>
<keyword evidence="4" id="KW-0564">Palmitate</keyword>
<comment type="subcellular location">
    <subcellularLocation>
        <location evidence="1">Membrane</location>
        <topology evidence="1">Lipid-anchor</topology>
    </subcellularLocation>
</comment>
<feature type="lipid moiety-binding region" description="S-diacylglycerol cysteine" evidence="7">
    <location>
        <position position="26"/>
    </location>
</feature>
<gene>
    <name evidence="9" type="ORF">EP073_08730</name>
</gene>
<evidence type="ECO:0000256" key="2">
    <source>
        <dbReference type="ARBA" id="ARBA00022729"/>
    </source>
</evidence>
<evidence type="ECO:0000256" key="4">
    <source>
        <dbReference type="ARBA" id="ARBA00023139"/>
    </source>
</evidence>
<keyword evidence="10" id="KW-1185">Reference proteome</keyword>
<evidence type="ECO:0000256" key="3">
    <source>
        <dbReference type="ARBA" id="ARBA00023136"/>
    </source>
</evidence>
<keyword evidence="5 6" id="KW-0449">Lipoprotein</keyword>
<keyword evidence="2 8" id="KW-0732">Signal</keyword>
<dbReference type="RefSeq" id="WP_128466769.1">
    <property type="nucleotide sequence ID" value="NZ_CP035108.1"/>
</dbReference>
<evidence type="ECO:0000256" key="5">
    <source>
        <dbReference type="ARBA" id="ARBA00023288"/>
    </source>
</evidence>
<proteinExistence type="inferred from homology"/>
<sequence>MKGVTLKKLLLGAAVLIASAVLFAGCGKKEEKEASGEAAPAAAEQQAVTVKIGATPVPHVEILEFAKPILAEQGVNLEIITFTDYVQPNLALDKGELDANYFQHFPYLESFSADHGLSLRATAKVHIEPMGFYSAKVKSIAEVEDNAVIAIPNDPTNGGRALALLEKAGLIKLADGAGIKATVQDITENPKNITVKALDAAQLPRVLEDAAGAVINTNFALEAGLNPSKDALIIEDKDSPYSNILVVKAERANEEALVKLAEVLASPEVKAFIEEKYQGAIVPAQEVIR</sequence>
<evidence type="ECO:0000256" key="1">
    <source>
        <dbReference type="ARBA" id="ARBA00004635"/>
    </source>
</evidence>
<reference evidence="9 10" key="1">
    <citation type="submission" date="2019-01" db="EMBL/GenBank/DDBJ databases">
        <title>Geovibrio thiophilus DSM 11263, complete genome.</title>
        <authorList>
            <person name="Spring S."/>
            <person name="Bunk B."/>
            <person name="Sproer C."/>
        </authorList>
    </citation>
    <scope>NUCLEOTIDE SEQUENCE [LARGE SCALE GENOMIC DNA]</scope>
    <source>
        <strain evidence="9 10">DSM 11263</strain>
    </source>
</reference>
<evidence type="ECO:0000256" key="7">
    <source>
        <dbReference type="PIRSR" id="PIRSR002854-1"/>
    </source>
</evidence>